<dbReference type="GO" id="GO:0006260">
    <property type="term" value="P:DNA replication"/>
    <property type="evidence" value="ECO:0007669"/>
    <property type="project" value="UniProtKB-KW"/>
</dbReference>
<dbReference type="PROSITE" id="PS50076">
    <property type="entry name" value="DNAJ_2"/>
    <property type="match status" value="1"/>
</dbReference>
<reference evidence="4 5" key="1">
    <citation type="submission" date="2014-01" db="EMBL/GenBank/DDBJ databases">
        <title>Plasmidome dynamics in the species complex Clostridium novyi sensu lato converts strains of independent lineages into distinctly different pathogens.</title>
        <authorList>
            <person name="Skarin H."/>
            <person name="Segerman B."/>
        </authorList>
    </citation>
    <scope>NUCLEOTIDE SEQUENCE [LARGE SCALE GENOMIC DNA]</scope>
    <source>
        <strain evidence="4 5">4570</strain>
    </source>
</reference>
<comment type="caution">
    <text evidence="4">The sequence shown here is derived from an EMBL/GenBank/DDBJ whole genome shotgun (WGS) entry which is preliminary data.</text>
</comment>
<evidence type="ECO:0000256" key="1">
    <source>
        <dbReference type="ARBA" id="ARBA00022705"/>
    </source>
</evidence>
<proteinExistence type="predicted"/>
<organism evidence="4 5">
    <name type="scientific">Clostridium novyi A str. 4570</name>
    <dbReference type="NCBI Taxonomy" id="1444290"/>
    <lineage>
        <taxon>Bacteria</taxon>
        <taxon>Bacillati</taxon>
        <taxon>Bacillota</taxon>
        <taxon>Clostridia</taxon>
        <taxon>Eubacteriales</taxon>
        <taxon>Clostridiaceae</taxon>
        <taxon>Clostridium</taxon>
    </lineage>
</organism>
<dbReference type="SUPFAM" id="SSF46565">
    <property type="entry name" value="Chaperone J-domain"/>
    <property type="match status" value="1"/>
</dbReference>
<dbReference type="InterPro" id="IPR036869">
    <property type="entry name" value="J_dom_sf"/>
</dbReference>
<keyword evidence="2" id="KW-0175">Coiled coil</keyword>
<dbReference type="RefSeq" id="WP_039248320.1">
    <property type="nucleotide sequence ID" value="NZ_JDRX01000002.1"/>
</dbReference>
<gene>
    <name evidence="4" type="ORF">Z969_01350</name>
</gene>
<protein>
    <submittedName>
        <fullName evidence="4">Molecular chaperone DnaJ</fullName>
    </submittedName>
</protein>
<dbReference type="CDD" id="cd06257">
    <property type="entry name" value="DnaJ"/>
    <property type="match status" value="1"/>
</dbReference>
<dbReference type="AlphaFoldDB" id="A0AA88ZRV0"/>
<sequence length="199" mass="23187">MKNPYEILEINENATEDEIKQAYRKLAKKYHPDQYGDNPLKDLAEEKMRELNEAYHYLMKNPKNTSFSNNSDFGNFTNATSFNEIRMNINRGNISYAEAQLNNMTNHNAEWNYLMGLVNLKKGWYDAGVNYISIACNLDPYNKEYINALNMLKNRNNTFRQGYNTSRRSDSDFCDCCIKLWCLDTMCECCCDGNIISCC</sequence>
<feature type="domain" description="J" evidence="3">
    <location>
        <begin position="3"/>
        <end position="74"/>
    </location>
</feature>
<dbReference type="InterPro" id="IPR001623">
    <property type="entry name" value="DnaJ_domain"/>
</dbReference>
<dbReference type="PANTHER" id="PTHR24074">
    <property type="entry name" value="CO-CHAPERONE PROTEIN DJLA"/>
    <property type="match status" value="1"/>
</dbReference>
<dbReference type="SMART" id="SM00271">
    <property type="entry name" value="DnaJ"/>
    <property type="match status" value="1"/>
</dbReference>
<keyword evidence="1" id="KW-0235">DNA replication</keyword>
<dbReference type="InterPro" id="IPR050817">
    <property type="entry name" value="DjlA_DnaK_co-chaperone"/>
</dbReference>
<evidence type="ECO:0000259" key="3">
    <source>
        <dbReference type="PROSITE" id="PS50076"/>
    </source>
</evidence>
<evidence type="ECO:0000313" key="5">
    <source>
        <dbReference type="Proteomes" id="UP000030016"/>
    </source>
</evidence>
<dbReference type="PRINTS" id="PR00625">
    <property type="entry name" value="JDOMAIN"/>
</dbReference>
<name>A0AA88ZRV0_CLONO</name>
<feature type="coiled-coil region" evidence="2">
    <location>
        <begin position="5"/>
        <end position="61"/>
    </location>
</feature>
<dbReference type="Proteomes" id="UP000030016">
    <property type="component" value="Unassembled WGS sequence"/>
</dbReference>
<dbReference type="Gene3D" id="1.10.287.110">
    <property type="entry name" value="DnaJ domain"/>
    <property type="match status" value="1"/>
</dbReference>
<accession>A0AA88ZRV0</accession>
<dbReference type="Pfam" id="PF00226">
    <property type="entry name" value="DnaJ"/>
    <property type="match status" value="1"/>
</dbReference>
<dbReference type="EMBL" id="JDRX01000002">
    <property type="protein sequence ID" value="KGN03269.1"/>
    <property type="molecule type" value="Genomic_DNA"/>
</dbReference>
<evidence type="ECO:0000313" key="4">
    <source>
        <dbReference type="EMBL" id="KGN03269.1"/>
    </source>
</evidence>
<evidence type="ECO:0000256" key="2">
    <source>
        <dbReference type="SAM" id="Coils"/>
    </source>
</evidence>